<dbReference type="AlphaFoldDB" id="A0A2T9Y460"/>
<dbReference type="OrthoDB" id="248923at2759"/>
<name>A0A2T9Y460_9FUNG</name>
<dbReference type="PROSITE" id="PS50108">
    <property type="entry name" value="CRIB"/>
    <property type="match status" value="1"/>
</dbReference>
<gene>
    <name evidence="2" type="ORF">BB561_006462</name>
</gene>
<organism evidence="2 3">
    <name type="scientific">Smittium simulii</name>
    <dbReference type="NCBI Taxonomy" id="133385"/>
    <lineage>
        <taxon>Eukaryota</taxon>
        <taxon>Fungi</taxon>
        <taxon>Fungi incertae sedis</taxon>
        <taxon>Zoopagomycota</taxon>
        <taxon>Kickxellomycotina</taxon>
        <taxon>Harpellomycetes</taxon>
        <taxon>Harpellales</taxon>
        <taxon>Legeriomycetaceae</taxon>
        <taxon>Smittium</taxon>
    </lineage>
</organism>
<protein>
    <recommendedName>
        <fullName evidence="1">CRIB domain-containing protein</fullName>
    </recommendedName>
</protein>
<proteinExistence type="predicted"/>
<keyword evidence="3" id="KW-1185">Reference proteome</keyword>
<dbReference type="Pfam" id="PF00786">
    <property type="entry name" value="PBD"/>
    <property type="match status" value="1"/>
</dbReference>
<reference evidence="2 3" key="1">
    <citation type="journal article" date="2018" name="MBio">
        <title>Comparative Genomics Reveals the Core Gene Toolbox for the Fungus-Insect Symbiosis.</title>
        <authorList>
            <person name="Wang Y."/>
            <person name="Stata M."/>
            <person name="Wang W."/>
            <person name="Stajich J.E."/>
            <person name="White M.M."/>
            <person name="Moncalvo J.M."/>
        </authorList>
    </citation>
    <scope>NUCLEOTIDE SEQUENCE [LARGE SCALE GENOMIC DNA]</scope>
    <source>
        <strain evidence="2 3">SWE-8-4</strain>
    </source>
</reference>
<accession>A0A2T9Y460</accession>
<feature type="domain" description="CRIB" evidence="1">
    <location>
        <begin position="17"/>
        <end position="30"/>
    </location>
</feature>
<evidence type="ECO:0000259" key="1">
    <source>
        <dbReference type="PROSITE" id="PS50108"/>
    </source>
</evidence>
<dbReference type="InterPro" id="IPR036936">
    <property type="entry name" value="CRIB_dom_sf"/>
</dbReference>
<dbReference type="EMBL" id="MBFR01000555">
    <property type="protein sequence ID" value="PVU87093.1"/>
    <property type="molecule type" value="Genomic_DNA"/>
</dbReference>
<dbReference type="InterPro" id="IPR000095">
    <property type="entry name" value="CRIB_dom"/>
</dbReference>
<sequence>MTSRLNLKTSKSSKMEIGMPYNIKHELHIAVDQLNQVLEMLPETYKNYIDQTIITSPVKYGQAPDFKLTKNFQTPDIKRSKSYKKYTNTISTSKSLHNSPSTTHINQDTSTFTNSNTLTDLNLNISQIGSQSILFDINDILGTKKLSTRADSIDDSILESDSEYFLDINVDLDMVDLAFSDDNLSYYQNNNETYP</sequence>
<dbReference type="Gene3D" id="3.90.810.10">
    <property type="entry name" value="CRIB domain"/>
    <property type="match status" value="1"/>
</dbReference>
<dbReference type="Proteomes" id="UP000245383">
    <property type="component" value="Unassembled WGS sequence"/>
</dbReference>
<evidence type="ECO:0000313" key="3">
    <source>
        <dbReference type="Proteomes" id="UP000245383"/>
    </source>
</evidence>
<comment type="caution">
    <text evidence="2">The sequence shown here is derived from an EMBL/GenBank/DDBJ whole genome shotgun (WGS) entry which is preliminary data.</text>
</comment>
<evidence type="ECO:0000313" key="2">
    <source>
        <dbReference type="EMBL" id="PVU87093.1"/>
    </source>
</evidence>